<name>A0A4Y2DRD3_ARAVE</name>
<dbReference type="Proteomes" id="UP000499080">
    <property type="component" value="Unassembled WGS sequence"/>
</dbReference>
<accession>A0A4Y2DRD3</accession>
<reference evidence="1 2" key="1">
    <citation type="journal article" date="2019" name="Sci. Rep.">
        <title>Orb-weaving spider Araneus ventricosus genome elucidates the spidroin gene catalogue.</title>
        <authorList>
            <person name="Kono N."/>
            <person name="Nakamura H."/>
            <person name="Ohtoshi R."/>
            <person name="Moran D.A.P."/>
            <person name="Shinohara A."/>
            <person name="Yoshida Y."/>
            <person name="Fujiwara M."/>
            <person name="Mori M."/>
            <person name="Tomita M."/>
            <person name="Arakawa K."/>
        </authorList>
    </citation>
    <scope>NUCLEOTIDE SEQUENCE [LARGE SCALE GENOMIC DNA]</scope>
</reference>
<dbReference type="EMBL" id="BGPR01000399">
    <property type="protein sequence ID" value="GBM18175.1"/>
    <property type="molecule type" value="Genomic_DNA"/>
</dbReference>
<sequence>MARKLTGLHDSDFGDYVRSVLYDSDGSVLYDNDGSVLYDNDGSVLYDSDGSVLYDSDGSVLYDSDGEDFFEKRRGRSSNQGLATTKFSRFIRKLGKFRY</sequence>
<organism evidence="1 2">
    <name type="scientific">Araneus ventricosus</name>
    <name type="common">Orbweaver spider</name>
    <name type="synonym">Epeira ventricosa</name>
    <dbReference type="NCBI Taxonomy" id="182803"/>
    <lineage>
        <taxon>Eukaryota</taxon>
        <taxon>Metazoa</taxon>
        <taxon>Ecdysozoa</taxon>
        <taxon>Arthropoda</taxon>
        <taxon>Chelicerata</taxon>
        <taxon>Arachnida</taxon>
        <taxon>Araneae</taxon>
        <taxon>Araneomorphae</taxon>
        <taxon>Entelegynae</taxon>
        <taxon>Araneoidea</taxon>
        <taxon>Araneidae</taxon>
        <taxon>Araneus</taxon>
    </lineage>
</organism>
<proteinExistence type="predicted"/>
<evidence type="ECO:0000313" key="2">
    <source>
        <dbReference type="Proteomes" id="UP000499080"/>
    </source>
</evidence>
<comment type="caution">
    <text evidence="1">The sequence shown here is derived from an EMBL/GenBank/DDBJ whole genome shotgun (WGS) entry which is preliminary data.</text>
</comment>
<keyword evidence="2" id="KW-1185">Reference proteome</keyword>
<dbReference type="AlphaFoldDB" id="A0A4Y2DRD3"/>
<gene>
    <name evidence="1" type="ORF">AVEN_151716_1</name>
</gene>
<dbReference type="OrthoDB" id="90756at2759"/>
<protein>
    <submittedName>
        <fullName evidence="1">Uncharacterized protein</fullName>
    </submittedName>
</protein>
<evidence type="ECO:0000313" key="1">
    <source>
        <dbReference type="EMBL" id="GBM18175.1"/>
    </source>
</evidence>